<accession>A0A8C3UUI1</accession>
<reference evidence="14" key="1">
    <citation type="submission" date="2020-10" db="EMBL/GenBank/DDBJ databases">
        <title>Catharus ustulatus (Swainson's thrush) genome, bCatUst1, primary haplotype v2.</title>
        <authorList>
            <person name="Delmore K."/>
            <person name="Vafadar M."/>
            <person name="Formenti G."/>
            <person name="Chow W."/>
            <person name="Pelan S."/>
            <person name="Howe K."/>
            <person name="Rhie A."/>
            <person name="Mountcastle J."/>
            <person name="Haase B."/>
            <person name="Fedrigo O."/>
            <person name="Jarvis E.D."/>
        </authorList>
    </citation>
    <scope>NUCLEOTIDE SEQUENCE [LARGE SCALE GENOMIC DNA]</scope>
</reference>
<dbReference type="GO" id="GO:0005737">
    <property type="term" value="C:cytoplasm"/>
    <property type="evidence" value="ECO:0007669"/>
    <property type="project" value="UniProtKB-SubCell"/>
</dbReference>
<evidence type="ECO:0000313" key="14">
    <source>
        <dbReference type="Ensembl" id="ENSCUSP00005018993.1"/>
    </source>
</evidence>
<dbReference type="CTD" id="8772"/>
<dbReference type="Proteomes" id="UP000694563">
    <property type="component" value="Chromosome 6"/>
</dbReference>
<dbReference type="OrthoDB" id="100767at2759"/>
<protein>
    <recommendedName>
        <fullName evidence="9">FAS-associated death domain protein</fullName>
    </recommendedName>
    <alternativeName>
        <fullName evidence="11">FAS-associating death domain-containing protein</fullName>
    </alternativeName>
    <alternativeName>
        <fullName evidence="10">Fas-associated death domain protein</fullName>
    </alternativeName>
</protein>
<reference evidence="14" key="2">
    <citation type="submission" date="2025-08" db="UniProtKB">
        <authorList>
            <consortium name="Ensembl"/>
        </authorList>
    </citation>
    <scope>IDENTIFICATION</scope>
</reference>
<evidence type="ECO:0000256" key="1">
    <source>
        <dbReference type="ARBA" id="ARBA00004496"/>
    </source>
</evidence>
<dbReference type="GO" id="GO:0097191">
    <property type="term" value="P:extrinsic apoptotic signaling pathway"/>
    <property type="evidence" value="ECO:0007669"/>
    <property type="project" value="TreeGrafter"/>
</dbReference>
<sequence length="227" mass="25675">MDFPSAMLGQDAEIPRARPLPAAGPGTVNPFLSLLNSISSGLSDTELSQMKFLCRDKIGKRKLDAVQSGRELFSILMEQQLIAHYNLEFLRKLLQHIGRRDLVSQLVQFEEEEPHTPGDQPDGHEKRLLKAAVDVICDHVGREWKKLMRELGMAEVKLDRIVAAHPFNLYEQLVQALREWQVCKGKDAKVADLIKALRSCNLNLVADKVEERISQLNVEPHEIPLTL</sequence>
<reference evidence="14" key="3">
    <citation type="submission" date="2025-09" db="UniProtKB">
        <authorList>
            <consortium name="Ensembl"/>
        </authorList>
    </citation>
    <scope>IDENTIFICATION</scope>
</reference>
<comment type="subcellular location">
    <subcellularLocation>
        <location evidence="1">Cytoplasm</location>
    </subcellularLocation>
</comment>
<evidence type="ECO:0000259" key="13">
    <source>
        <dbReference type="PROSITE" id="PS50168"/>
    </source>
</evidence>
<keyword evidence="15" id="KW-1185">Reference proteome</keyword>
<dbReference type="SUPFAM" id="SSF47986">
    <property type="entry name" value="DEATH domain"/>
    <property type="match status" value="1"/>
</dbReference>
<comment type="function">
    <text evidence="7">Apoptotic adapter molecule that recruits caspases CASP8 or CASP10 to the activated FAS/CD95 or TNFRSF1A/TNFR-1 receptors. The resulting aggregate called the death-inducing signaling complex (DISC) performs CASP8 proteolytic activation. Active CASP8 initiates the subsequent cascade of caspases mediating apoptosis. Involved in interferon-mediated antiviral immune response, playing a role in the positive regulation of interferon signaling.</text>
</comment>
<dbReference type="Pfam" id="PF00531">
    <property type="entry name" value="Death"/>
    <property type="match status" value="1"/>
</dbReference>
<keyword evidence="5" id="KW-0053">Apoptosis</keyword>
<evidence type="ECO:0000256" key="3">
    <source>
        <dbReference type="ARBA" id="ARBA00022553"/>
    </source>
</evidence>
<dbReference type="Gene3D" id="1.10.533.10">
    <property type="entry name" value="Death Domain, Fas"/>
    <property type="match status" value="2"/>
</dbReference>
<evidence type="ECO:0000256" key="2">
    <source>
        <dbReference type="ARBA" id="ARBA00022490"/>
    </source>
</evidence>
<dbReference type="InterPro" id="IPR000488">
    <property type="entry name" value="Death_dom"/>
</dbReference>
<feature type="domain" description="DED" evidence="13">
    <location>
        <begin position="30"/>
        <end position="108"/>
    </location>
</feature>
<organism evidence="14 15">
    <name type="scientific">Catharus ustulatus</name>
    <name type="common">Russet-backed thrush</name>
    <name type="synonym">Hylocichla ustulatus</name>
    <dbReference type="NCBI Taxonomy" id="91951"/>
    <lineage>
        <taxon>Eukaryota</taxon>
        <taxon>Metazoa</taxon>
        <taxon>Chordata</taxon>
        <taxon>Craniata</taxon>
        <taxon>Vertebrata</taxon>
        <taxon>Euteleostomi</taxon>
        <taxon>Archelosauria</taxon>
        <taxon>Archosauria</taxon>
        <taxon>Dinosauria</taxon>
        <taxon>Saurischia</taxon>
        <taxon>Theropoda</taxon>
        <taxon>Coelurosauria</taxon>
        <taxon>Aves</taxon>
        <taxon>Neognathae</taxon>
        <taxon>Neoaves</taxon>
        <taxon>Telluraves</taxon>
        <taxon>Australaves</taxon>
        <taxon>Passeriformes</taxon>
        <taxon>Turdidae</taxon>
        <taxon>Catharus</taxon>
    </lineage>
</organism>
<evidence type="ECO:0000256" key="5">
    <source>
        <dbReference type="ARBA" id="ARBA00022703"/>
    </source>
</evidence>
<evidence type="ECO:0000313" key="15">
    <source>
        <dbReference type="Proteomes" id="UP000694563"/>
    </source>
</evidence>
<dbReference type="PROSITE" id="PS50168">
    <property type="entry name" value="DED"/>
    <property type="match status" value="1"/>
</dbReference>
<feature type="domain" description="Death" evidence="12">
    <location>
        <begin position="129"/>
        <end position="213"/>
    </location>
</feature>
<keyword evidence="6" id="KW-0391">Immunity</keyword>
<evidence type="ECO:0000256" key="4">
    <source>
        <dbReference type="ARBA" id="ARBA00022588"/>
    </source>
</evidence>
<dbReference type="SMART" id="SM00005">
    <property type="entry name" value="DEATH"/>
    <property type="match status" value="1"/>
</dbReference>
<dbReference type="Pfam" id="PF01335">
    <property type="entry name" value="DED"/>
    <property type="match status" value="1"/>
</dbReference>
<dbReference type="GO" id="GO:0045087">
    <property type="term" value="P:innate immune response"/>
    <property type="evidence" value="ECO:0007669"/>
    <property type="project" value="UniProtKB-KW"/>
</dbReference>
<keyword evidence="4" id="KW-0399">Innate immunity</keyword>
<dbReference type="RefSeq" id="XP_032919814.1">
    <property type="nucleotide sequence ID" value="XM_033063923.1"/>
</dbReference>
<proteinExistence type="predicted"/>
<dbReference type="PANTHER" id="PTHR15077:SF10">
    <property type="entry name" value="FAS-ASSOCIATED DEATH DOMAIN PROTEIN"/>
    <property type="match status" value="1"/>
</dbReference>
<comment type="subunit">
    <text evidence="8">Can self-associate. Component of the AIM2 PANoptosome complex, a multiprotein complex that drives inflammatory cell death (PANoptosis). Component of the death-induced signaling complex (DISC) composed of cell surface receptor FAS/CD95 or TNFRSF1A, adapter protein FADD and the CASP8 protease; recruitment of CASP8 to the complex is required for processing of CASP8 into the p18 and p10 subunits. Interacts (via death domain) with FAS (via death domain). Interacts directly (via DED domain) with NOL3 (via CARD domain); inhibits death-inducing signaling complex (DISC) assembly by inhibiting the increase in FAS-FADD binding induced by FAS activation. Interacts with CFLAR, PEA15 and MBD4. When phosphorylated, part of a complex containing HIPK3 and FAS. May interact with MAVS/IPS1. Interacts with MOCV v-CFLAR protein and PIDD1. Interacts with RIPK1 and TRADD. Interacts with stimulated TNFRSF10B. Interacts with DDX24.</text>
</comment>
<dbReference type="GO" id="GO:0045089">
    <property type="term" value="P:positive regulation of innate immune response"/>
    <property type="evidence" value="ECO:0007669"/>
    <property type="project" value="TreeGrafter"/>
</dbReference>
<dbReference type="GO" id="GO:0005123">
    <property type="term" value="F:death receptor binding"/>
    <property type="evidence" value="ECO:0007669"/>
    <property type="project" value="TreeGrafter"/>
</dbReference>
<dbReference type="GeneID" id="116998367"/>
<dbReference type="CDD" id="cd08306">
    <property type="entry name" value="Death_FADD"/>
    <property type="match status" value="1"/>
</dbReference>
<dbReference type="GO" id="GO:0030674">
    <property type="term" value="F:protein-macromolecule adaptor activity"/>
    <property type="evidence" value="ECO:0007669"/>
    <property type="project" value="UniProtKB-ARBA"/>
</dbReference>
<dbReference type="Ensembl" id="ENSCUST00005019716.1">
    <property type="protein sequence ID" value="ENSCUSP00005018993.1"/>
    <property type="gene ID" value="ENSCUSG00005012186.1"/>
</dbReference>
<dbReference type="FunFam" id="1.10.533.10:FF:000062">
    <property type="entry name" value="Fas-associated via death domain"/>
    <property type="match status" value="1"/>
</dbReference>
<evidence type="ECO:0000256" key="6">
    <source>
        <dbReference type="ARBA" id="ARBA00022859"/>
    </source>
</evidence>
<evidence type="ECO:0000256" key="10">
    <source>
        <dbReference type="ARBA" id="ARBA00071128"/>
    </source>
</evidence>
<dbReference type="GO" id="GO:0001819">
    <property type="term" value="P:positive regulation of cytokine production"/>
    <property type="evidence" value="ECO:0007669"/>
    <property type="project" value="UniProtKB-ARBA"/>
</dbReference>
<keyword evidence="2" id="KW-0963">Cytoplasm</keyword>
<dbReference type="SMART" id="SM00031">
    <property type="entry name" value="DED"/>
    <property type="match status" value="1"/>
</dbReference>
<dbReference type="GO" id="GO:0089720">
    <property type="term" value="F:caspase binding"/>
    <property type="evidence" value="ECO:0007669"/>
    <property type="project" value="TreeGrafter"/>
</dbReference>
<dbReference type="InterPro" id="IPR016729">
    <property type="entry name" value="FADD"/>
</dbReference>
<keyword evidence="3" id="KW-0597">Phosphoprotein</keyword>
<evidence type="ECO:0000256" key="8">
    <source>
        <dbReference type="ARBA" id="ARBA00066149"/>
    </source>
</evidence>
<evidence type="ECO:0000256" key="11">
    <source>
        <dbReference type="ARBA" id="ARBA00075696"/>
    </source>
</evidence>
<evidence type="ECO:0000256" key="9">
    <source>
        <dbReference type="ARBA" id="ARBA00069996"/>
    </source>
</evidence>
<evidence type="ECO:0000259" key="12">
    <source>
        <dbReference type="PROSITE" id="PS50017"/>
    </source>
</evidence>
<dbReference type="InterPro" id="IPR011029">
    <property type="entry name" value="DEATH-like_dom_sf"/>
</dbReference>
<dbReference type="GO" id="GO:2001238">
    <property type="term" value="P:positive regulation of extrinsic apoptotic signaling pathway"/>
    <property type="evidence" value="ECO:0007669"/>
    <property type="project" value="UniProtKB-ARBA"/>
</dbReference>
<dbReference type="FunFam" id="1.10.533.10:FF:000059">
    <property type="entry name" value="Fas-associated via death domain"/>
    <property type="match status" value="1"/>
</dbReference>
<dbReference type="AlphaFoldDB" id="A0A8C3UUI1"/>
<name>A0A8C3UUI1_CATUS</name>
<dbReference type="PANTHER" id="PTHR15077">
    <property type="entry name" value="FAS-ASSOCIATING DEATH DOMAIN-CONTAINING PROTEIN FADD"/>
    <property type="match status" value="1"/>
</dbReference>
<evidence type="ECO:0000256" key="7">
    <source>
        <dbReference type="ARBA" id="ARBA00059068"/>
    </source>
</evidence>
<dbReference type="CDD" id="cd08336">
    <property type="entry name" value="DED_FADD"/>
    <property type="match status" value="1"/>
</dbReference>
<dbReference type="InterPro" id="IPR001875">
    <property type="entry name" value="DED_dom"/>
</dbReference>
<dbReference type="GO" id="GO:0031265">
    <property type="term" value="C:CD95 death-inducing signaling complex"/>
    <property type="evidence" value="ECO:0007669"/>
    <property type="project" value="TreeGrafter"/>
</dbReference>
<dbReference type="PROSITE" id="PS50017">
    <property type="entry name" value="DEATH_DOMAIN"/>
    <property type="match status" value="1"/>
</dbReference>
<gene>
    <name evidence="14" type="primary">FADD</name>
</gene>